<keyword evidence="1" id="KW-0732">Signal</keyword>
<evidence type="ECO:0000313" key="2">
    <source>
        <dbReference type="EMBL" id="KEZ94652.1"/>
    </source>
</evidence>
<evidence type="ECO:0008006" key="4">
    <source>
        <dbReference type="Google" id="ProtNLM"/>
    </source>
</evidence>
<dbReference type="OrthoDB" id="6710549at2"/>
<dbReference type="InterPro" id="IPR032301">
    <property type="entry name" value="DUF4844"/>
</dbReference>
<reference evidence="2 3" key="1">
    <citation type="submission" date="2014-07" db="EMBL/GenBank/DDBJ databases">
        <title>Draft genome sequence of Nonlabens ulvanivorans, an ulvan degrading bacterium.</title>
        <authorList>
            <person name="Kopel M."/>
            <person name="Helbert W."/>
            <person name="Henrissat B."/>
            <person name="Doniger T."/>
            <person name="Banin E."/>
        </authorList>
    </citation>
    <scope>NUCLEOTIDE SEQUENCE [LARGE SCALE GENOMIC DNA]</scope>
    <source>
        <strain evidence="2 3">PLR</strain>
    </source>
</reference>
<sequence>MTKYVQILIILLTISACGQNANEMKTPENANEKFAEFIAKKKFVAENHYPGIADEQMQPVFTEKINQIASDFKTVAESKKPTDKKYQEKIRIGLSNFVDVYLELDTEDRERVCSYIEELMDIVELESSNGLLNKFMYGFDPNELSKKN</sequence>
<organism evidence="2 3">
    <name type="scientific">Nonlabens ulvanivorans</name>
    <name type="common">Persicivirga ulvanivorans</name>
    <dbReference type="NCBI Taxonomy" id="906888"/>
    <lineage>
        <taxon>Bacteria</taxon>
        <taxon>Pseudomonadati</taxon>
        <taxon>Bacteroidota</taxon>
        <taxon>Flavobacteriia</taxon>
        <taxon>Flavobacteriales</taxon>
        <taxon>Flavobacteriaceae</taxon>
        <taxon>Nonlabens</taxon>
    </lineage>
</organism>
<gene>
    <name evidence="2" type="ORF">IL45_00850</name>
</gene>
<dbReference type="Proteomes" id="UP000028531">
    <property type="component" value="Unassembled WGS sequence"/>
</dbReference>
<dbReference type="PROSITE" id="PS51257">
    <property type="entry name" value="PROKAR_LIPOPROTEIN"/>
    <property type="match status" value="1"/>
</dbReference>
<accession>A0A084K0B8</accession>
<evidence type="ECO:0000256" key="1">
    <source>
        <dbReference type="SAM" id="SignalP"/>
    </source>
</evidence>
<proteinExistence type="predicted"/>
<dbReference type="Pfam" id="PF16133">
    <property type="entry name" value="DUF4844"/>
    <property type="match status" value="1"/>
</dbReference>
<comment type="caution">
    <text evidence="2">The sequence shown here is derived from an EMBL/GenBank/DDBJ whole genome shotgun (WGS) entry which is preliminary data.</text>
</comment>
<dbReference type="EMBL" id="JPJI01000004">
    <property type="protein sequence ID" value="KEZ94652.1"/>
    <property type="molecule type" value="Genomic_DNA"/>
</dbReference>
<feature type="chain" id="PRO_5001777664" description="DUF4844 domain-containing protein" evidence="1">
    <location>
        <begin position="22"/>
        <end position="148"/>
    </location>
</feature>
<protein>
    <recommendedName>
        <fullName evidence="4">DUF4844 domain-containing protein</fullName>
    </recommendedName>
</protein>
<name>A0A084K0B8_NONUL</name>
<dbReference type="InterPro" id="IPR038360">
    <property type="entry name" value="DUF4844_sf"/>
</dbReference>
<evidence type="ECO:0000313" key="3">
    <source>
        <dbReference type="Proteomes" id="UP000028531"/>
    </source>
</evidence>
<dbReference type="AlphaFoldDB" id="A0A084K0B8"/>
<dbReference type="Gene3D" id="1.20.1480.40">
    <property type="entry name" value="Uncharacterised protein PF16133, DUF4844"/>
    <property type="match status" value="1"/>
</dbReference>
<feature type="signal peptide" evidence="1">
    <location>
        <begin position="1"/>
        <end position="21"/>
    </location>
</feature>